<dbReference type="InterPro" id="IPR015943">
    <property type="entry name" value="WD40/YVTN_repeat-like_dom_sf"/>
</dbReference>
<dbReference type="OrthoDB" id="433457at2759"/>
<name>A0A642V407_9ASCO</name>
<sequence length="244" mass="26721">MEIKEGIVKTTSLNTTSIVYGVPLDHSYYGNDLLVFSSKEATKIASISNYTTVGIQEKFMNEVVFKLESMPLAPNIILASTVRQEETGLVGNLKLFDSIGFTGFAIGTCIENGLHVDSQAKGRIILLNLDNSTLKLQFQNELLLPDTVYDMTFSGPEFTVPATQFLAAINDHIKPIEISRSDVEEKFSLKLMELPKEHKCTTYAVALSSYGDRVAMGDLLRGASYGTFETSTGIANVKYPLPGS</sequence>
<protein>
    <submittedName>
        <fullName evidence="1">Uncharacterized protein</fullName>
    </submittedName>
</protein>
<organism evidence="1 2">
    <name type="scientific">Trichomonascus ciferrii</name>
    <dbReference type="NCBI Taxonomy" id="44093"/>
    <lineage>
        <taxon>Eukaryota</taxon>
        <taxon>Fungi</taxon>
        <taxon>Dikarya</taxon>
        <taxon>Ascomycota</taxon>
        <taxon>Saccharomycotina</taxon>
        <taxon>Dipodascomycetes</taxon>
        <taxon>Dipodascales</taxon>
        <taxon>Trichomonascaceae</taxon>
        <taxon>Trichomonascus</taxon>
        <taxon>Trichomonascus ciferrii complex</taxon>
    </lineage>
</organism>
<gene>
    <name evidence="1" type="ORF">TRICI_003418</name>
</gene>
<dbReference type="VEuPathDB" id="FungiDB:TRICI_003418"/>
<reference evidence="1" key="1">
    <citation type="journal article" date="2019" name="G3 (Bethesda)">
        <title>Genome Assemblies of Two Rare Opportunistic Yeast Pathogens: Diutina rugosa (syn. Candida rugosa) and Trichomonascus ciferrii (syn. Candida ciferrii).</title>
        <authorList>
            <person name="Mixao V."/>
            <person name="Saus E."/>
            <person name="Hansen A.P."/>
            <person name="Lass-Florl C."/>
            <person name="Gabaldon T."/>
        </authorList>
    </citation>
    <scope>NUCLEOTIDE SEQUENCE</scope>
    <source>
        <strain evidence="1">CBS 4856</strain>
    </source>
</reference>
<comment type="caution">
    <text evidence="1">The sequence shown here is derived from an EMBL/GenBank/DDBJ whole genome shotgun (WGS) entry which is preliminary data.</text>
</comment>
<accession>A0A642V407</accession>
<dbReference type="Proteomes" id="UP000761534">
    <property type="component" value="Unassembled WGS sequence"/>
</dbReference>
<evidence type="ECO:0000313" key="1">
    <source>
        <dbReference type="EMBL" id="KAA8912655.1"/>
    </source>
</evidence>
<proteinExistence type="predicted"/>
<dbReference type="Gene3D" id="2.130.10.10">
    <property type="entry name" value="YVTN repeat-like/Quinoprotein amine dehydrogenase"/>
    <property type="match status" value="1"/>
</dbReference>
<dbReference type="AlphaFoldDB" id="A0A642V407"/>
<keyword evidence="2" id="KW-1185">Reference proteome</keyword>
<evidence type="ECO:0000313" key="2">
    <source>
        <dbReference type="Proteomes" id="UP000761534"/>
    </source>
</evidence>
<dbReference type="EMBL" id="SWFS01000250">
    <property type="protein sequence ID" value="KAA8912655.1"/>
    <property type="molecule type" value="Genomic_DNA"/>
</dbReference>